<accession>A0ABM7ZW26</accession>
<reference evidence="1" key="1">
    <citation type="submission" date="2022-06" db="EMBL/GenBank/DDBJ databases">
        <title>Complete genome sequence of Streptomyces nigrescens HEK616.</title>
        <authorList>
            <person name="Asamizu S."/>
            <person name="Onaka H."/>
        </authorList>
    </citation>
    <scope>NUCLEOTIDE SEQUENCE</scope>
    <source>
        <strain evidence="1">HEK616</strain>
    </source>
</reference>
<sequence length="95" mass="10766">MARHMVGDGQDVYRVVVVRNATKWDDEARRHVETDDTVTEYYGPYNTIGAARGQRTSLGFVDYTDPETGEDVRLMRRGVVSCGIQEAHTTWSDVQ</sequence>
<dbReference type="Proteomes" id="UP001059597">
    <property type="component" value="Chromosome"/>
</dbReference>
<gene>
    <name evidence="1" type="ORF">HEK616_40570</name>
</gene>
<name>A0ABM7ZW26_STRNI</name>
<dbReference type="EMBL" id="AP026073">
    <property type="protein sequence ID" value="BDM70570.1"/>
    <property type="molecule type" value="Genomic_DNA"/>
</dbReference>
<dbReference type="RefSeq" id="WP_261954293.1">
    <property type="nucleotide sequence ID" value="NZ_AP026073.1"/>
</dbReference>
<evidence type="ECO:0000313" key="2">
    <source>
        <dbReference type="Proteomes" id="UP001059597"/>
    </source>
</evidence>
<organism evidence="1 2">
    <name type="scientific">Streptomyces nigrescens</name>
    <dbReference type="NCBI Taxonomy" id="1920"/>
    <lineage>
        <taxon>Bacteria</taxon>
        <taxon>Bacillati</taxon>
        <taxon>Actinomycetota</taxon>
        <taxon>Actinomycetes</taxon>
        <taxon>Kitasatosporales</taxon>
        <taxon>Streptomycetaceae</taxon>
        <taxon>Streptomyces</taxon>
    </lineage>
</organism>
<proteinExistence type="predicted"/>
<evidence type="ECO:0000313" key="1">
    <source>
        <dbReference type="EMBL" id="BDM70570.1"/>
    </source>
</evidence>
<protein>
    <submittedName>
        <fullName evidence="1">Uncharacterized protein</fullName>
    </submittedName>
</protein>
<keyword evidence="2" id="KW-1185">Reference proteome</keyword>